<dbReference type="GO" id="GO:0005681">
    <property type="term" value="C:spliceosomal complex"/>
    <property type="evidence" value="ECO:0007669"/>
    <property type="project" value="InterPro"/>
</dbReference>
<dbReference type="GO" id="GO:0046540">
    <property type="term" value="C:U4/U6 x U5 tri-snRNP complex"/>
    <property type="evidence" value="ECO:0007669"/>
    <property type="project" value="TreeGrafter"/>
</dbReference>
<dbReference type="AlphaFoldDB" id="A0A8J2T1Z5"/>
<dbReference type="Gene3D" id="3.30.160.60">
    <property type="entry name" value="Classic Zinc Finger"/>
    <property type="match status" value="1"/>
</dbReference>
<feature type="region of interest" description="Disordered" evidence="5">
    <location>
        <begin position="148"/>
        <end position="190"/>
    </location>
</feature>
<dbReference type="PANTHER" id="PTHR45986">
    <property type="entry name" value="ZINC FINGER MATRIN-TYPE PROTEIN 2"/>
    <property type="match status" value="1"/>
</dbReference>
<evidence type="ECO:0000259" key="6">
    <source>
        <dbReference type="PROSITE" id="PS00028"/>
    </source>
</evidence>
<evidence type="ECO:0000313" key="8">
    <source>
        <dbReference type="Proteomes" id="UP000019375"/>
    </source>
</evidence>
<name>A0A8J2T1Z5_ZYGB2</name>
<evidence type="ECO:0000313" key="7">
    <source>
        <dbReference type="EMBL" id="CDF87336.1"/>
    </source>
</evidence>
<dbReference type="InterPro" id="IPR040107">
    <property type="entry name" value="Snu23"/>
</dbReference>
<keyword evidence="4" id="KW-0539">Nucleus</keyword>
<dbReference type="InterPro" id="IPR013087">
    <property type="entry name" value="Znf_C2H2_type"/>
</dbReference>
<gene>
    <name evidence="7" type="ORF">BN860_04104g</name>
</gene>
<evidence type="ECO:0000256" key="2">
    <source>
        <dbReference type="ARBA" id="ARBA00022771"/>
    </source>
</evidence>
<evidence type="ECO:0000256" key="3">
    <source>
        <dbReference type="ARBA" id="ARBA00022833"/>
    </source>
</evidence>
<keyword evidence="2" id="KW-0863">Zinc-finger</keyword>
<dbReference type="Proteomes" id="UP000019375">
    <property type="component" value="Unassembled WGS sequence"/>
</dbReference>
<reference evidence="8" key="1">
    <citation type="journal article" date="2013" name="Genome Announc.">
        <title>Genome sequence of the food spoilage yeast Zygosaccharomyces bailii CLIB 213(T).</title>
        <authorList>
            <person name="Galeote V."/>
            <person name="Bigey F."/>
            <person name="Devillers H."/>
            <person name="Neuveglise C."/>
            <person name="Dequin S."/>
        </authorList>
    </citation>
    <scope>NUCLEOTIDE SEQUENCE [LARGE SCALE GENOMIC DNA]</scope>
    <source>
        <strain evidence="8">CLIB 213 / ATCC 58445 / CBS 680 / CCRC 21525 / NBRC 1098 / NCYC 1416 / NRRL Y-2227</strain>
    </source>
</reference>
<dbReference type="EMBL" id="HG316454">
    <property type="protein sequence ID" value="CDF87336.1"/>
    <property type="molecule type" value="Genomic_DNA"/>
</dbReference>
<dbReference type="InterPro" id="IPR036236">
    <property type="entry name" value="Znf_C2H2_sf"/>
</dbReference>
<feature type="compositionally biased region" description="Polar residues" evidence="5">
    <location>
        <begin position="168"/>
        <end position="177"/>
    </location>
</feature>
<organism evidence="7 8">
    <name type="scientific">Zygosaccharomyces bailii (strain CLIB 213 / ATCC 58445 / CBS 680 / BCRC 21525 / NBRC 1098 / NCYC 1416 / NRRL Y-2227)</name>
    <dbReference type="NCBI Taxonomy" id="1333698"/>
    <lineage>
        <taxon>Eukaryota</taxon>
        <taxon>Fungi</taxon>
        <taxon>Dikarya</taxon>
        <taxon>Ascomycota</taxon>
        <taxon>Saccharomycotina</taxon>
        <taxon>Saccharomycetes</taxon>
        <taxon>Saccharomycetales</taxon>
        <taxon>Saccharomycetaceae</taxon>
        <taxon>Zygosaccharomyces</taxon>
    </lineage>
</organism>
<proteinExistence type="predicted"/>
<keyword evidence="3" id="KW-0862">Zinc</keyword>
<dbReference type="GO" id="GO:0008270">
    <property type="term" value="F:zinc ion binding"/>
    <property type="evidence" value="ECO:0007669"/>
    <property type="project" value="UniProtKB-KW"/>
</dbReference>
<dbReference type="SUPFAM" id="SSF57667">
    <property type="entry name" value="beta-beta-alpha zinc fingers"/>
    <property type="match status" value="1"/>
</dbReference>
<evidence type="ECO:0000256" key="5">
    <source>
        <dbReference type="SAM" id="MobiDB-lite"/>
    </source>
</evidence>
<keyword evidence="1" id="KW-0479">Metal-binding</keyword>
<sequence>MANFGRRTWDRDEYALLAQEEPLRHEEVLKNTLSDVKLQQLKTKYTDHHSLIKECMQDLNKKVLATGINSYKKGKQFGFYCELCDLTFKDTAQYIDHLNHKTHQIQFESIFGENLVKDVRDNDAIPLDDFKKEYKAIVHRFVREHDTDDKSASTSKTKRKQAARLKAESNSHPSLLETSMGFKSFGTTKN</sequence>
<evidence type="ECO:0000256" key="1">
    <source>
        <dbReference type="ARBA" id="ARBA00022723"/>
    </source>
</evidence>
<feature type="domain" description="C2H2-type" evidence="6">
    <location>
        <begin position="81"/>
        <end position="103"/>
    </location>
</feature>
<keyword evidence="8" id="KW-1185">Reference proteome</keyword>
<evidence type="ECO:0000256" key="4">
    <source>
        <dbReference type="ARBA" id="ARBA00023242"/>
    </source>
</evidence>
<dbReference type="OrthoDB" id="30343at2759"/>
<dbReference type="GO" id="GO:0000398">
    <property type="term" value="P:mRNA splicing, via spliceosome"/>
    <property type="evidence" value="ECO:0007669"/>
    <property type="project" value="InterPro"/>
</dbReference>
<dbReference type="Pfam" id="PF12874">
    <property type="entry name" value="zf-met"/>
    <property type="match status" value="1"/>
</dbReference>
<accession>A0A8J2T1Z5</accession>
<protein>
    <submittedName>
        <fullName evidence="7">BN860_04104g1_1</fullName>
    </submittedName>
</protein>
<dbReference type="PANTHER" id="PTHR45986:SF1">
    <property type="entry name" value="ZINC FINGER MATRIN-TYPE PROTEIN 2"/>
    <property type="match status" value="1"/>
</dbReference>
<dbReference type="PROSITE" id="PS00028">
    <property type="entry name" value="ZINC_FINGER_C2H2_1"/>
    <property type="match status" value="1"/>
</dbReference>